<dbReference type="EMBL" id="QKWP01001098">
    <property type="protein sequence ID" value="RIB11772.1"/>
    <property type="molecule type" value="Genomic_DNA"/>
</dbReference>
<dbReference type="OrthoDB" id="2438013at2759"/>
<evidence type="ECO:0000313" key="2">
    <source>
        <dbReference type="Proteomes" id="UP000266673"/>
    </source>
</evidence>
<reference evidence="1 2" key="1">
    <citation type="submission" date="2018-06" db="EMBL/GenBank/DDBJ databases">
        <title>Comparative genomics reveals the genomic features of Rhizophagus irregularis, R. cerebriforme, R. diaphanum and Gigaspora rosea, and their symbiotic lifestyle signature.</title>
        <authorList>
            <person name="Morin E."/>
            <person name="San Clemente H."/>
            <person name="Chen E.C.H."/>
            <person name="De La Providencia I."/>
            <person name="Hainaut M."/>
            <person name="Kuo A."/>
            <person name="Kohler A."/>
            <person name="Murat C."/>
            <person name="Tang N."/>
            <person name="Roy S."/>
            <person name="Loubradou J."/>
            <person name="Henrissat B."/>
            <person name="Grigoriev I.V."/>
            <person name="Corradi N."/>
            <person name="Roux C."/>
            <person name="Martin F.M."/>
        </authorList>
    </citation>
    <scope>NUCLEOTIDE SEQUENCE [LARGE SCALE GENOMIC DNA]</scope>
    <source>
        <strain evidence="1 2">DAOM 194757</strain>
    </source>
</reference>
<dbReference type="STRING" id="44941.A0A397UNG3"/>
<name>A0A397UNG3_9GLOM</name>
<sequence>MSDDFDKETQSEKIGFPRSKSADIQLNIIARAILIHKDLINIWKEIGYYDIVNEVNNLVIQGALLLLFPQIPPKDYVMLTVKEIINNLQELIDLGFNPTDTVILDILQLNIGERIIQAFISVCKNEKRDEFFKKIVGEAIKSERNIKKVEVLNFLDQIMGNKTSHLEFLKKVSHEDILYPLFEYYLLDLFELSPTFNMPMQITDNSNVYFKSKRKRKKRTMIREQRVEWLIAIENIYNDIRKGNSNALTMSTKFKNCVEILYYKLRDEGIFEELEIELEMELEMNPNIKKYKVFSGITVLMDVT</sequence>
<dbReference type="AlphaFoldDB" id="A0A397UNG3"/>
<comment type="caution">
    <text evidence="1">The sequence shown here is derived from an EMBL/GenBank/DDBJ whole genome shotgun (WGS) entry which is preliminary data.</text>
</comment>
<protein>
    <submittedName>
        <fullName evidence="1">Uncharacterized protein</fullName>
    </submittedName>
</protein>
<evidence type="ECO:0000313" key="1">
    <source>
        <dbReference type="EMBL" id="RIB11772.1"/>
    </source>
</evidence>
<dbReference type="Proteomes" id="UP000266673">
    <property type="component" value="Unassembled WGS sequence"/>
</dbReference>
<keyword evidence="2" id="KW-1185">Reference proteome</keyword>
<accession>A0A397UNG3</accession>
<organism evidence="1 2">
    <name type="scientific">Gigaspora rosea</name>
    <dbReference type="NCBI Taxonomy" id="44941"/>
    <lineage>
        <taxon>Eukaryota</taxon>
        <taxon>Fungi</taxon>
        <taxon>Fungi incertae sedis</taxon>
        <taxon>Mucoromycota</taxon>
        <taxon>Glomeromycotina</taxon>
        <taxon>Glomeromycetes</taxon>
        <taxon>Diversisporales</taxon>
        <taxon>Gigasporaceae</taxon>
        <taxon>Gigaspora</taxon>
    </lineage>
</organism>
<gene>
    <name evidence="1" type="ORF">C2G38_2249947</name>
</gene>
<proteinExistence type="predicted"/>